<protein>
    <submittedName>
        <fullName evidence="2">Uncharacterized protein</fullName>
    </submittedName>
</protein>
<evidence type="ECO:0000313" key="2">
    <source>
        <dbReference type="EMBL" id="ELZ48315.1"/>
    </source>
</evidence>
<dbReference type="EMBL" id="AOJM01000056">
    <property type="protein sequence ID" value="ELZ48315.1"/>
    <property type="molecule type" value="Genomic_DNA"/>
</dbReference>
<evidence type="ECO:0000313" key="3">
    <source>
        <dbReference type="Proteomes" id="UP000011526"/>
    </source>
</evidence>
<dbReference type="AlphaFoldDB" id="M0EKN9"/>
<name>M0EKN9_9EURY</name>
<proteinExistence type="predicted"/>
<evidence type="ECO:0000256" key="1">
    <source>
        <dbReference type="SAM" id="MobiDB-lite"/>
    </source>
</evidence>
<sequence>MTRNDRPAFQITDTYGPGDDEVLGHISPTGELLDTDPTPASNRTEQAAPSDDAILDEIMDEFEHGL</sequence>
<organism evidence="2 3">
    <name type="scientific">Halorubrum distributum JCM 9100</name>
    <dbReference type="NCBI Taxonomy" id="1227467"/>
    <lineage>
        <taxon>Archaea</taxon>
        <taxon>Methanobacteriati</taxon>
        <taxon>Methanobacteriota</taxon>
        <taxon>Stenosarchaea group</taxon>
        <taxon>Halobacteria</taxon>
        <taxon>Halobacteriales</taxon>
        <taxon>Haloferacaceae</taxon>
        <taxon>Halorubrum</taxon>
        <taxon>Halorubrum distributum group</taxon>
    </lineage>
</organism>
<feature type="region of interest" description="Disordered" evidence="1">
    <location>
        <begin position="1"/>
        <end position="52"/>
    </location>
</feature>
<dbReference type="Proteomes" id="UP000011526">
    <property type="component" value="Unassembled WGS sequence"/>
</dbReference>
<comment type="caution">
    <text evidence="2">The sequence shown here is derived from an EMBL/GenBank/DDBJ whole genome shotgun (WGS) entry which is preliminary data.</text>
</comment>
<feature type="compositionally biased region" description="Polar residues" evidence="1">
    <location>
        <begin position="38"/>
        <end position="47"/>
    </location>
</feature>
<accession>M0EKN9</accession>
<keyword evidence="3" id="KW-1185">Reference proteome</keyword>
<gene>
    <name evidence="2" type="ORF">C465_09460</name>
</gene>
<reference evidence="2 3" key="1">
    <citation type="journal article" date="2014" name="PLoS Genet.">
        <title>Phylogenetically driven sequencing of extremely halophilic archaea reveals strategies for static and dynamic osmo-response.</title>
        <authorList>
            <person name="Becker E.A."/>
            <person name="Seitzer P.M."/>
            <person name="Tritt A."/>
            <person name="Larsen D."/>
            <person name="Krusor M."/>
            <person name="Yao A.I."/>
            <person name="Wu D."/>
            <person name="Madern D."/>
            <person name="Eisen J.A."/>
            <person name="Darling A.E."/>
            <person name="Facciotti M.T."/>
        </authorList>
    </citation>
    <scope>NUCLEOTIDE SEQUENCE [LARGE SCALE GENOMIC DNA]</scope>
    <source>
        <strain evidence="2 3">JCM 9100</strain>
    </source>
</reference>